<dbReference type="Proteomes" id="UP000028547">
    <property type="component" value="Unassembled WGS sequence"/>
</dbReference>
<evidence type="ECO:0000256" key="6">
    <source>
        <dbReference type="NCBIfam" id="TIGR01068"/>
    </source>
</evidence>
<evidence type="ECO:0000256" key="7">
    <source>
        <dbReference type="PIRNR" id="PIRNR000077"/>
    </source>
</evidence>
<name>A0A084SWR1_9BACT</name>
<keyword evidence="5 9" id="KW-0676">Redox-active center</keyword>
<dbReference type="PIRSF" id="PIRSF000077">
    <property type="entry name" value="Thioredoxin"/>
    <property type="match status" value="1"/>
</dbReference>
<accession>A0A084SWR1</accession>
<keyword evidence="2" id="KW-0813">Transport</keyword>
<dbReference type="InterPro" id="IPR017937">
    <property type="entry name" value="Thioredoxin_CS"/>
</dbReference>
<feature type="site" description="Contributes to redox potential value" evidence="8">
    <location>
        <position position="34"/>
    </location>
</feature>
<protein>
    <recommendedName>
        <fullName evidence="6 7">Thioredoxin</fullName>
    </recommendedName>
</protein>
<feature type="active site" description="Nucleophile" evidence="8">
    <location>
        <position position="33"/>
    </location>
</feature>
<dbReference type="PRINTS" id="PR00421">
    <property type="entry name" value="THIOREDOXIN"/>
</dbReference>
<evidence type="ECO:0000256" key="2">
    <source>
        <dbReference type="ARBA" id="ARBA00022448"/>
    </source>
</evidence>
<dbReference type="Gene3D" id="3.40.30.10">
    <property type="entry name" value="Glutaredoxin"/>
    <property type="match status" value="1"/>
</dbReference>
<dbReference type="PROSITE" id="PS51352">
    <property type="entry name" value="THIOREDOXIN_2"/>
    <property type="match status" value="1"/>
</dbReference>
<evidence type="ECO:0000259" key="10">
    <source>
        <dbReference type="PROSITE" id="PS51352"/>
    </source>
</evidence>
<comment type="caution">
    <text evidence="11">The sequence shown here is derived from an EMBL/GenBank/DDBJ whole genome shotgun (WGS) entry which is preliminary data.</text>
</comment>
<dbReference type="FunFam" id="3.40.30.10:FF:000001">
    <property type="entry name" value="Thioredoxin"/>
    <property type="match status" value="1"/>
</dbReference>
<feature type="site" description="Contributes to redox potential value" evidence="8">
    <location>
        <position position="35"/>
    </location>
</feature>
<sequence>MTTDIIDLRDPDFRREVLEAEEPVLVDFTAQWCGPCRAMKPALESLASEFKGRVKVARIDVDDNLVTAQEYGIRSMPTLLFFKKGRVVGQIVGAVPRGKLASAFQQVL</sequence>
<evidence type="ECO:0000256" key="4">
    <source>
        <dbReference type="ARBA" id="ARBA00023157"/>
    </source>
</evidence>
<dbReference type="InterPro" id="IPR036249">
    <property type="entry name" value="Thioredoxin-like_sf"/>
</dbReference>
<feature type="domain" description="Thioredoxin" evidence="10">
    <location>
        <begin position="1"/>
        <end position="108"/>
    </location>
</feature>
<dbReference type="SUPFAM" id="SSF52833">
    <property type="entry name" value="Thioredoxin-like"/>
    <property type="match status" value="1"/>
</dbReference>
<comment type="similarity">
    <text evidence="1 7">Belongs to the thioredoxin family.</text>
</comment>
<dbReference type="Pfam" id="PF00085">
    <property type="entry name" value="Thioredoxin"/>
    <property type="match status" value="1"/>
</dbReference>
<dbReference type="InterPro" id="IPR005746">
    <property type="entry name" value="Thioredoxin"/>
</dbReference>
<evidence type="ECO:0000256" key="8">
    <source>
        <dbReference type="PIRSR" id="PIRSR000077-1"/>
    </source>
</evidence>
<dbReference type="EMBL" id="JPMI01000076">
    <property type="protein sequence ID" value="KFA92896.1"/>
    <property type="molecule type" value="Genomic_DNA"/>
</dbReference>
<evidence type="ECO:0000256" key="1">
    <source>
        <dbReference type="ARBA" id="ARBA00008987"/>
    </source>
</evidence>
<keyword evidence="4 9" id="KW-1015">Disulfide bond</keyword>
<evidence type="ECO:0000313" key="12">
    <source>
        <dbReference type="Proteomes" id="UP000028547"/>
    </source>
</evidence>
<evidence type="ECO:0000313" key="11">
    <source>
        <dbReference type="EMBL" id="KFA92896.1"/>
    </source>
</evidence>
<dbReference type="RefSeq" id="WP_043393823.1">
    <property type="nucleotide sequence ID" value="NZ_JPMI01000076.1"/>
</dbReference>
<evidence type="ECO:0000256" key="5">
    <source>
        <dbReference type="ARBA" id="ARBA00023284"/>
    </source>
</evidence>
<evidence type="ECO:0000256" key="9">
    <source>
        <dbReference type="PIRSR" id="PIRSR000077-4"/>
    </source>
</evidence>
<dbReference type="CDD" id="cd02947">
    <property type="entry name" value="TRX_family"/>
    <property type="match status" value="1"/>
</dbReference>
<dbReference type="GO" id="GO:0005737">
    <property type="term" value="C:cytoplasm"/>
    <property type="evidence" value="ECO:0007669"/>
    <property type="project" value="TreeGrafter"/>
</dbReference>
<dbReference type="PANTHER" id="PTHR45663">
    <property type="entry name" value="GEO12009P1"/>
    <property type="match status" value="1"/>
</dbReference>
<dbReference type="PROSITE" id="PS00194">
    <property type="entry name" value="THIOREDOXIN_1"/>
    <property type="match status" value="1"/>
</dbReference>
<dbReference type="GO" id="GO:0015035">
    <property type="term" value="F:protein-disulfide reductase activity"/>
    <property type="evidence" value="ECO:0007669"/>
    <property type="project" value="UniProtKB-UniRule"/>
</dbReference>
<proteinExistence type="inferred from homology"/>
<dbReference type="AlphaFoldDB" id="A0A084SWR1"/>
<dbReference type="NCBIfam" id="TIGR01068">
    <property type="entry name" value="thioredoxin"/>
    <property type="match status" value="1"/>
</dbReference>
<dbReference type="InterPro" id="IPR013766">
    <property type="entry name" value="Thioredoxin_domain"/>
</dbReference>
<keyword evidence="3" id="KW-0249">Electron transport</keyword>
<feature type="active site" description="Nucleophile" evidence="8">
    <location>
        <position position="36"/>
    </location>
</feature>
<gene>
    <name evidence="11" type="ORF">Q664_12265</name>
</gene>
<dbReference type="PANTHER" id="PTHR45663:SF11">
    <property type="entry name" value="GEO12009P1"/>
    <property type="match status" value="1"/>
</dbReference>
<evidence type="ECO:0000256" key="3">
    <source>
        <dbReference type="ARBA" id="ARBA00022982"/>
    </source>
</evidence>
<feature type="disulfide bond" description="Redox-active" evidence="9">
    <location>
        <begin position="33"/>
        <end position="36"/>
    </location>
</feature>
<organism evidence="11 12">
    <name type="scientific">Archangium violaceum Cb vi76</name>
    <dbReference type="NCBI Taxonomy" id="1406225"/>
    <lineage>
        <taxon>Bacteria</taxon>
        <taxon>Pseudomonadati</taxon>
        <taxon>Myxococcota</taxon>
        <taxon>Myxococcia</taxon>
        <taxon>Myxococcales</taxon>
        <taxon>Cystobacterineae</taxon>
        <taxon>Archangiaceae</taxon>
        <taxon>Archangium</taxon>
    </lineage>
</organism>
<reference evidence="11 12" key="1">
    <citation type="submission" date="2014-07" db="EMBL/GenBank/DDBJ databases">
        <title>Draft Genome Sequence of Gephyronic Acid Producer, Cystobacter violaceus Strain Cb vi76.</title>
        <authorList>
            <person name="Stevens D.C."/>
            <person name="Young J."/>
            <person name="Carmichael R."/>
            <person name="Tan J."/>
            <person name="Taylor R.E."/>
        </authorList>
    </citation>
    <scope>NUCLEOTIDE SEQUENCE [LARGE SCALE GENOMIC DNA]</scope>
    <source>
        <strain evidence="11 12">Cb vi76</strain>
    </source>
</reference>
<feature type="site" description="Deprotonates C-terminal active site Cys" evidence="8">
    <location>
        <position position="27"/>
    </location>
</feature>